<sequence length="405" mass="45927">MYLHRTVEKIFLELSSRFKVVMLSGMRQVGKSTTLMNLKEPSRGYVTLENLDAQALARNAPKAFFEEHELPITIDEIQRAPNLFLTIKLLVDREETKGGVWLSGSQKFELMKGVGDSLAGRIYPQQLMPLSLYERAGKGLEQEPYVPDPQKKAGLPYEDADRIWDIIWQGGWPGALELGPEERNRYFNAFITTFLEKDVAGIWNVGKLAAYQRFMQGLALRTGQELRIGQLALIAGVDESTAKRWLSIAEASGLVYLLRPLSGNSGKTLTKSPKVYMTDVGLAAFLCRKRTPAELESDMNSDAFFETFVITEILKSWVHNGRVPDFYFYRDPKRQKTIDLIIHHEGCWHPVEIKSVKTPHLEMARNFAVLDKMGLNRGLGAIICNMVEKKRFLSDDVIAHSIFEI</sequence>
<organism evidence="3 4">
    <name type="scientific">Sutterella seckii</name>
    <dbReference type="NCBI Taxonomy" id="1944635"/>
    <lineage>
        <taxon>Bacteria</taxon>
        <taxon>Pseudomonadati</taxon>
        <taxon>Pseudomonadota</taxon>
        <taxon>Betaproteobacteria</taxon>
        <taxon>Burkholderiales</taxon>
        <taxon>Sutterellaceae</taxon>
        <taxon>Sutterella</taxon>
    </lineage>
</organism>
<dbReference type="SUPFAM" id="SSF52540">
    <property type="entry name" value="P-loop containing nucleoside triphosphate hydrolases"/>
    <property type="match status" value="1"/>
</dbReference>
<protein>
    <submittedName>
        <fullName evidence="3">ATP-binding protein</fullName>
    </submittedName>
</protein>
<dbReference type="InterPro" id="IPR027417">
    <property type="entry name" value="P-loop_NTPase"/>
</dbReference>
<dbReference type="GO" id="GO:0005524">
    <property type="term" value="F:ATP binding"/>
    <property type="evidence" value="ECO:0007669"/>
    <property type="project" value="UniProtKB-KW"/>
</dbReference>
<accession>A0AAI9SBI2</accession>
<keyword evidence="4" id="KW-1185">Reference proteome</keyword>
<dbReference type="Pfam" id="PF13635">
    <property type="entry name" value="DUF4143"/>
    <property type="match status" value="1"/>
</dbReference>
<evidence type="ECO:0000313" key="3">
    <source>
        <dbReference type="EMBL" id="KAB7650771.1"/>
    </source>
</evidence>
<evidence type="ECO:0000259" key="1">
    <source>
        <dbReference type="Pfam" id="PF13173"/>
    </source>
</evidence>
<dbReference type="Pfam" id="PF13173">
    <property type="entry name" value="AAA_14"/>
    <property type="match status" value="1"/>
</dbReference>
<evidence type="ECO:0000259" key="2">
    <source>
        <dbReference type="Pfam" id="PF13635"/>
    </source>
</evidence>
<dbReference type="InterPro" id="IPR025420">
    <property type="entry name" value="DUF4143"/>
</dbReference>
<feature type="domain" description="AAA" evidence="1">
    <location>
        <begin position="18"/>
        <end position="134"/>
    </location>
</feature>
<proteinExistence type="predicted"/>
<dbReference type="AlphaFoldDB" id="A0AAI9SBI2"/>
<dbReference type="EMBL" id="WEHW01000029">
    <property type="protein sequence ID" value="KAB7650771.1"/>
    <property type="molecule type" value="Genomic_DNA"/>
</dbReference>
<evidence type="ECO:0000313" key="4">
    <source>
        <dbReference type="Proteomes" id="UP000469462"/>
    </source>
</evidence>
<name>A0AAI9SBI2_9BURK</name>
<dbReference type="PANTHER" id="PTHR43566">
    <property type="entry name" value="CONSERVED PROTEIN"/>
    <property type="match status" value="1"/>
</dbReference>
<keyword evidence="3" id="KW-0547">Nucleotide-binding</keyword>
<keyword evidence="3" id="KW-0067">ATP-binding</keyword>
<dbReference type="PANTHER" id="PTHR43566:SF2">
    <property type="entry name" value="DUF4143 DOMAIN-CONTAINING PROTEIN"/>
    <property type="match status" value="1"/>
</dbReference>
<reference evidence="3 4" key="1">
    <citation type="submission" date="2019-10" db="EMBL/GenBank/DDBJ databases">
        <title>Genome diversity of Sutterella seckii.</title>
        <authorList>
            <person name="Chaplin A.V."/>
            <person name="Sokolova S.R."/>
            <person name="Mosin K.A."/>
            <person name="Ivanova E.L."/>
            <person name="Kochetkova T.O."/>
            <person name="Goltsov A.Y."/>
            <person name="Trofimov D.Y."/>
            <person name="Efimov B.A."/>
        </authorList>
    </citation>
    <scope>NUCLEOTIDE SEQUENCE [LARGE SCALE GENOMIC DNA]</scope>
    <source>
        <strain evidence="3 4">ASD3426</strain>
    </source>
</reference>
<feature type="domain" description="DUF4143" evidence="2">
    <location>
        <begin position="196"/>
        <end position="355"/>
    </location>
</feature>
<dbReference type="Proteomes" id="UP000469462">
    <property type="component" value="Unassembled WGS sequence"/>
</dbReference>
<comment type="caution">
    <text evidence="3">The sequence shown here is derived from an EMBL/GenBank/DDBJ whole genome shotgun (WGS) entry which is preliminary data.</text>
</comment>
<gene>
    <name evidence="3" type="ORF">GBM96_07995</name>
</gene>
<dbReference type="InterPro" id="IPR041682">
    <property type="entry name" value="AAA_14"/>
</dbReference>